<accession>A0A841RME5</accession>
<feature type="transmembrane region" description="Helical" evidence="1">
    <location>
        <begin position="18"/>
        <end position="37"/>
    </location>
</feature>
<dbReference type="EMBL" id="JACHON010000015">
    <property type="protein sequence ID" value="MBB6513669.1"/>
    <property type="molecule type" value="Genomic_DNA"/>
</dbReference>
<name>A0A841RME5_9BACI</name>
<keyword evidence="3" id="KW-1185">Reference proteome</keyword>
<dbReference type="RefSeq" id="WP_184249266.1">
    <property type="nucleotide sequence ID" value="NZ_BAAACU010000013.1"/>
</dbReference>
<evidence type="ECO:0000313" key="2">
    <source>
        <dbReference type="EMBL" id="MBB6513669.1"/>
    </source>
</evidence>
<reference evidence="2 3" key="1">
    <citation type="submission" date="2020-08" db="EMBL/GenBank/DDBJ databases">
        <title>Genomic Encyclopedia of Type Strains, Phase IV (KMG-IV): sequencing the most valuable type-strain genomes for metagenomic binning, comparative biology and taxonomic classification.</title>
        <authorList>
            <person name="Goeker M."/>
        </authorList>
    </citation>
    <scope>NUCLEOTIDE SEQUENCE [LARGE SCALE GENOMIC DNA]</scope>
    <source>
        <strain evidence="2 3">DSM 11805</strain>
    </source>
</reference>
<protein>
    <submittedName>
        <fullName evidence="2">Gas vesicle protein</fullName>
    </submittedName>
</protein>
<keyword evidence="1" id="KW-0812">Transmembrane</keyword>
<dbReference type="InterPro" id="IPR024623">
    <property type="entry name" value="YtxH"/>
</dbReference>
<dbReference type="PANTHER" id="PTHR35792">
    <property type="entry name" value="GENERAL STRESS PROTEIN"/>
    <property type="match status" value="1"/>
</dbReference>
<dbReference type="Proteomes" id="UP000572212">
    <property type="component" value="Unassembled WGS sequence"/>
</dbReference>
<dbReference type="PANTHER" id="PTHR35792:SF1">
    <property type="entry name" value="SLL0268 PROTEIN"/>
    <property type="match status" value="1"/>
</dbReference>
<organism evidence="2 3">
    <name type="scientific">Gracilibacillus halotolerans</name>
    <dbReference type="NCBI Taxonomy" id="74386"/>
    <lineage>
        <taxon>Bacteria</taxon>
        <taxon>Bacillati</taxon>
        <taxon>Bacillota</taxon>
        <taxon>Bacilli</taxon>
        <taxon>Bacillales</taxon>
        <taxon>Bacillaceae</taxon>
        <taxon>Gracilibacillus</taxon>
    </lineage>
</organism>
<gene>
    <name evidence="2" type="ORF">GGQ92_002483</name>
</gene>
<evidence type="ECO:0000313" key="3">
    <source>
        <dbReference type="Proteomes" id="UP000572212"/>
    </source>
</evidence>
<dbReference type="InterPro" id="IPR052928">
    <property type="entry name" value="Desiccation-related_membrane"/>
</dbReference>
<keyword evidence="1" id="KW-1133">Transmembrane helix</keyword>
<proteinExistence type="predicted"/>
<keyword evidence="1" id="KW-0472">Membrane</keyword>
<sequence length="143" mass="15572">MSNTNNTQNQENINSKDFLIGALIGGMAGAALALIFAPKSGKELRGDINQGASYVKDRASEWKDVAAVKGNEWMDKAKQQSQQLGDTVSQKSQDLTQKFKETKDTLQNKVTNNNDPEKAAEEVARAIEEAALEAEKEQGNTTN</sequence>
<dbReference type="AlphaFoldDB" id="A0A841RME5"/>
<evidence type="ECO:0000256" key="1">
    <source>
        <dbReference type="SAM" id="Phobius"/>
    </source>
</evidence>
<comment type="caution">
    <text evidence="2">The sequence shown here is derived from an EMBL/GenBank/DDBJ whole genome shotgun (WGS) entry which is preliminary data.</text>
</comment>
<dbReference type="Pfam" id="PF12732">
    <property type="entry name" value="YtxH"/>
    <property type="match status" value="1"/>
</dbReference>